<proteinExistence type="predicted"/>
<evidence type="ECO:0000256" key="1">
    <source>
        <dbReference type="SAM" id="Phobius"/>
    </source>
</evidence>
<dbReference type="InParanoid" id="D1C5W1"/>
<keyword evidence="1" id="KW-0812">Transmembrane</keyword>
<reference evidence="3" key="1">
    <citation type="submission" date="2009-11" db="EMBL/GenBank/DDBJ databases">
        <title>The complete chromosome 1 of Sphaerobacter thermophilus DSM 20745.</title>
        <authorList>
            <person name="Lucas S."/>
            <person name="Copeland A."/>
            <person name="Lapidus A."/>
            <person name="Glavina del Rio T."/>
            <person name="Dalin E."/>
            <person name="Tice H."/>
            <person name="Bruce D."/>
            <person name="Goodwin L."/>
            <person name="Pitluck S."/>
            <person name="Kyrpides N."/>
            <person name="Mavromatis K."/>
            <person name="Ivanova N."/>
            <person name="Mikhailova N."/>
            <person name="LaButti K.M."/>
            <person name="Clum A."/>
            <person name="Sun H.I."/>
            <person name="Brettin T."/>
            <person name="Detter J.C."/>
            <person name="Han C."/>
            <person name="Larimer F."/>
            <person name="Land M."/>
            <person name="Hauser L."/>
            <person name="Markowitz V."/>
            <person name="Cheng J.F."/>
            <person name="Hugenholtz P."/>
            <person name="Woyke T."/>
            <person name="Wu D."/>
            <person name="Steenblock K."/>
            <person name="Schneider S."/>
            <person name="Pukall R."/>
            <person name="Goeker M."/>
            <person name="Klenk H.P."/>
            <person name="Eisen J.A."/>
        </authorList>
    </citation>
    <scope>NUCLEOTIDE SEQUENCE [LARGE SCALE GENOMIC DNA]</scope>
    <source>
        <strain evidence="3">ATCC 49802 / DSM 20745 / S 6022</strain>
    </source>
</reference>
<keyword evidence="3" id="KW-1185">Reference proteome</keyword>
<feature type="transmembrane region" description="Helical" evidence="1">
    <location>
        <begin position="118"/>
        <end position="136"/>
    </location>
</feature>
<dbReference type="HOGENOM" id="CLU_952856_0_0_0"/>
<accession>D1C5W1</accession>
<feature type="transmembrane region" description="Helical" evidence="1">
    <location>
        <begin position="92"/>
        <end position="112"/>
    </location>
</feature>
<protein>
    <submittedName>
        <fullName evidence="2">Uncharacterized protein</fullName>
    </submittedName>
</protein>
<evidence type="ECO:0000313" key="3">
    <source>
        <dbReference type="Proteomes" id="UP000002027"/>
    </source>
</evidence>
<dbReference type="KEGG" id="sti:Sthe_2085"/>
<feature type="transmembrane region" description="Helical" evidence="1">
    <location>
        <begin position="188"/>
        <end position="210"/>
    </location>
</feature>
<name>D1C5W1_SPHTD</name>
<dbReference type="EMBL" id="CP001823">
    <property type="protein sequence ID" value="ACZ39513.1"/>
    <property type="molecule type" value="Genomic_DNA"/>
</dbReference>
<dbReference type="RefSeq" id="WP_012872559.1">
    <property type="nucleotide sequence ID" value="NC_013523.1"/>
</dbReference>
<dbReference type="AlphaFoldDB" id="D1C5W1"/>
<organism evidence="2 3">
    <name type="scientific">Sphaerobacter thermophilus (strain ATCC 49802 / DSM 20745 / KCCM 41009 / NCIMB 13125 / S 6022)</name>
    <dbReference type="NCBI Taxonomy" id="479434"/>
    <lineage>
        <taxon>Bacteria</taxon>
        <taxon>Pseudomonadati</taxon>
        <taxon>Thermomicrobiota</taxon>
        <taxon>Thermomicrobia</taxon>
        <taxon>Sphaerobacterales</taxon>
        <taxon>Sphaerobacterineae</taxon>
        <taxon>Sphaerobacteraceae</taxon>
        <taxon>Sphaerobacter</taxon>
    </lineage>
</organism>
<keyword evidence="1" id="KW-0472">Membrane</keyword>
<feature type="transmembrane region" description="Helical" evidence="1">
    <location>
        <begin position="217"/>
        <end position="239"/>
    </location>
</feature>
<keyword evidence="1" id="KW-1133">Transmembrane helix</keyword>
<feature type="transmembrane region" description="Helical" evidence="1">
    <location>
        <begin position="157"/>
        <end position="182"/>
    </location>
</feature>
<sequence>MTRQRRSDLASGLSPEARAALGDLDPLAARLATYDAPEPDPADTEALIDRLAPLVAARTAPESDLVWDESPAPSIHHWLALARAQIALIDHVVLWAGGLVLALGLIVAGVGYSGLLSLGVTLCAPVLAAAGVAFAFRPAGQTLAEIERISPVMPLELLYVRLGLVLAGNLALALALLGLVWIEGPRLVLWRVVLLWLGPMLGLAGMALYTSARWGTIAGLTVPLGAWGTLVLLAWQGVIEPADPQVFGPTDILVHLSQAPGVLVATLLLLAAGVLLLWQGTRLVGRETAAWN</sequence>
<feature type="transmembrane region" description="Helical" evidence="1">
    <location>
        <begin position="259"/>
        <end position="278"/>
    </location>
</feature>
<dbReference type="Proteomes" id="UP000002027">
    <property type="component" value="Chromosome 1"/>
</dbReference>
<gene>
    <name evidence="2" type="ordered locus">Sthe_2085</name>
</gene>
<reference evidence="2 3" key="2">
    <citation type="journal article" date="2010" name="Stand. Genomic Sci.">
        <title>Complete genome sequence of Desulfohalobium retbaense type strain (HR(100)).</title>
        <authorList>
            <person name="Spring S."/>
            <person name="Nolan M."/>
            <person name="Lapidus A."/>
            <person name="Glavina Del Rio T."/>
            <person name="Copeland A."/>
            <person name="Tice H."/>
            <person name="Cheng J.F."/>
            <person name="Lucas S."/>
            <person name="Land M."/>
            <person name="Chen F."/>
            <person name="Bruce D."/>
            <person name="Goodwin L."/>
            <person name="Pitluck S."/>
            <person name="Ivanova N."/>
            <person name="Mavromatis K."/>
            <person name="Mikhailova N."/>
            <person name="Pati A."/>
            <person name="Chen A."/>
            <person name="Palaniappan K."/>
            <person name="Hauser L."/>
            <person name="Chang Y.J."/>
            <person name="Jeffries C.D."/>
            <person name="Munk C."/>
            <person name="Kiss H."/>
            <person name="Chain P."/>
            <person name="Han C."/>
            <person name="Brettin T."/>
            <person name="Detter J.C."/>
            <person name="Schuler E."/>
            <person name="Goker M."/>
            <person name="Rohde M."/>
            <person name="Bristow J."/>
            <person name="Eisen J.A."/>
            <person name="Markowitz V."/>
            <person name="Hugenholtz P."/>
            <person name="Kyrpides N.C."/>
            <person name="Klenk H.P."/>
        </authorList>
    </citation>
    <scope>NUCLEOTIDE SEQUENCE [LARGE SCALE GENOMIC DNA]</scope>
    <source>
        <strain evidence="3">ATCC 49802 / DSM 20745 / S 6022</strain>
    </source>
</reference>
<evidence type="ECO:0000313" key="2">
    <source>
        <dbReference type="EMBL" id="ACZ39513.1"/>
    </source>
</evidence>
<dbReference type="STRING" id="479434.Sthe_2085"/>
<dbReference type="eggNOG" id="ENOG50339VC">
    <property type="taxonomic scope" value="Bacteria"/>
</dbReference>